<accession>A0AA89AVW0</accession>
<gene>
    <name evidence="3" type="ORF">RJ639_007120</name>
</gene>
<feature type="compositionally biased region" description="Basic and acidic residues" evidence="1">
    <location>
        <begin position="575"/>
        <end position="609"/>
    </location>
</feature>
<dbReference type="InterPro" id="IPR000477">
    <property type="entry name" value="RT_dom"/>
</dbReference>
<dbReference type="PANTHER" id="PTHR19446">
    <property type="entry name" value="REVERSE TRANSCRIPTASES"/>
    <property type="match status" value="1"/>
</dbReference>
<feature type="domain" description="Reverse transcriptase" evidence="2">
    <location>
        <begin position="346"/>
        <end position="458"/>
    </location>
</feature>
<organism evidence="3 4">
    <name type="scientific">Escallonia herrerae</name>
    <dbReference type="NCBI Taxonomy" id="1293975"/>
    <lineage>
        <taxon>Eukaryota</taxon>
        <taxon>Viridiplantae</taxon>
        <taxon>Streptophyta</taxon>
        <taxon>Embryophyta</taxon>
        <taxon>Tracheophyta</taxon>
        <taxon>Spermatophyta</taxon>
        <taxon>Magnoliopsida</taxon>
        <taxon>eudicotyledons</taxon>
        <taxon>Gunneridae</taxon>
        <taxon>Pentapetalae</taxon>
        <taxon>asterids</taxon>
        <taxon>campanulids</taxon>
        <taxon>Escalloniales</taxon>
        <taxon>Escalloniaceae</taxon>
        <taxon>Escallonia</taxon>
    </lineage>
</organism>
<reference evidence="3" key="1">
    <citation type="submission" date="2022-12" db="EMBL/GenBank/DDBJ databases">
        <title>Draft genome assemblies for two species of Escallonia (Escalloniales).</title>
        <authorList>
            <person name="Chanderbali A."/>
            <person name="Dervinis C."/>
            <person name="Anghel I."/>
            <person name="Soltis D."/>
            <person name="Soltis P."/>
            <person name="Zapata F."/>
        </authorList>
    </citation>
    <scope>NUCLEOTIDE SEQUENCE</scope>
    <source>
        <strain evidence="3">UCBG64.0493</strain>
        <tissue evidence="3">Leaf</tissue>
    </source>
</reference>
<evidence type="ECO:0000313" key="3">
    <source>
        <dbReference type="EMBL" id="KAK3017177.1"/>
    </source>
</evidence>
<feature type="region of interest" description="Disordered" evidence="1">
    <location>
        <begin position="575"/>
        <end position="629"/>
    </location>
</feature>
<dbReference type="Proteomes" id="UP001188597">
    <property type="component" value="Unassembled WGS sequence"/>
</dbReference>
<dbReference type="SUPFAM" id="SSF56219">
    <property type="entry name" value="DNase I-like"/>
    <property type="match status" value="1"/>
</dbReference>
<comment type="caution">
    <text evidence="3">The sequence shown here is derived from an EMBL/GenBank/DDBJ whole genome shotgun (WGS) entry which is preliminary data.</text>
</comment>
<evidence type="ECO:0000313" key="4">
    <source>
        <dbReference type="Proteomes" id="UP001188597"/>
    </source>
</evidence>
<dbReference type="InterPro" id="IPR036691">
    <property type="entry name" value="Endo/exonu/phosph_ase_sf"/>
</dbReference>
<evidence type="ECO:0000256" key="1">
    <source>
        <dbReference type="SAM" id="MobiDB-lite"/>
    </source>
</evidence>
<name>A0AA89AVW0_9ASTE</name>
<dbReference type="AlphaFoldDB" id="A0AA89AVW0"/>
<evidence type="ECO:0000259" key="2">
    <source>
        <dbReference type="Pfam" id="PF00078"/>
    </source>
</evidence>
<proteinExistence type="predicted"/>
<keyword evidence="4" id="KW-1185">Reference proteome</keyword>
<sequence length="644" mass="75439">MPSLEARSGRLIDLGYSGNPFTWTNRRPVQAKIRERLDRGLANSQWCILFPNARIRHLPAHNSDHNPILLDTFGNSFSDPKPYKFLSCWTRDRTCSTIVKHAWNIPTRGSPPFKLCQKIRNTRKALKTWNQTHFGHIETKIRILNEVIDKVQTKSPTSRNLEKELHLQVALDEELKREEAIWWEKSRHCKIIEGDTNTRFFHLTTITRRRRNALDYIRHEGNWITDRKEIGKCFTEHFSKVFTSSTPVIPHDLENLILPSISTDDNNMLCSMPSEQEITQALSHLGSHKVPGPDGMTGLFYKTYWKTIKKDVINRVLTFFNSGYLLQEQNHAHIALIPKLESPTSVSHYWPISLCNLSYKIISKIMASRLKSVLHTIISPLQATFVPNRLINDNSLLVQELWHIMRNKKGKNGLMAKKINMEKAYDKLEWPFILQVLRRELTRATRHDVIAVWLKRKNVPNLKPYGGAREARRRRCFEELYIDDEEEKVRRVKNFLWHLKRCFEALEMDDEEEKVQITEMYLADRTRLPCDGDVATRILAIFREKFKRKLKRQIYQKSMKDLVMINLQSGLPQFKRDNTSKSLRHDHAKCGGDKRHHGDSPKFTDGKRNDNKRRHHYHKGKKYEGRKGEGSKTRACLEVVAFTV</sequence>
<feature type="compositionally biased region" description="Basic residues" evidence="1">
    <location>
        <begin position="610"/>
        <end position="621"/>
    </location>
</feature>
<dbReference type="Pfam" id="PF00078">
    <property type="entry name" value="RVT_1"/>
    <property type="match status" value="1"/>
</dbReference>
<protein>
    <recommendedName>
        <fullName evidence="2">Reverse transcriptase domain-containing protein</fullName>
    </recommendedName>
</protein>
<dbReference type="EMBL" id="JAVXUP010001019">
    <property type="protein sequence ID" value="KAK3017177.1"/>
    <property type="molecule type" value="Genomic_DNA"/>
</dbReference>